<evidence type="ECO:0000256" key="7">
    <source>
        <dbReference type="ARBA" id="ARBA00023012"/>
    </source>
</evidence>
<dbReference type="InterPro" id="IPR003660">
    <property type="entry name" value="HAMP_dom"/>
</dbReference>
<dbReference type="CDD" id="cd16922">
    <property type="entry name" value="HATPase_EvgS-ArcB-TorS-like"/>
    <property type="match status" value="1"/>
</dbReference>
<dbReference type="PATRIC" id="fig|1675527.3.peg.2261"/>
<evidence type="ECO:0000313" key="11">
    <source>
        <dbReference type="EMBL" id="KMW57185.1"/>
    </source>
</evidence>
<dbReference type="Gene3D" id="3.30.565.10">
    <property type="entry name" value="Histidine kinase-like ATPase, C-terminal domain"/>
    <property type="match status" value="1"/>
</dbReference>
<keyword evidence="8" id="KW-1133">Transmembrane helix</keyword>
<comment type="subcellular location">
    <subcellularLocation>
        <location evidence="2">Membrane</location>
    </subcellularLocation>
</comment>
<feature type="domain" description="Histidine kinase" evidence="9">
    <location>
        <begin position="260"/>
        <end position="488"/>
    </location>
</feature>
<dbReference type="PANTHER" id="PTHR43711:SF26">
    <property type="entry name" value="SENSOR HISTIDINE KINASE RCSC"/>
    <property type="match status" value="1"/>
</dbReference>
<keyword evidence="6 11" id="KW-0418">Kinase</keyword>
<evidence type="ECO:0000256" key="2">
    <source>
        <dbReference type="ARBA" id="ARBA00004370"/>
    </source>
</evidence>
<dbReference type="STRING" id="1675527.AIOL_002146"/>
<evidence type="ECO:0000256" key="5">
    <source>
        <dbReference type="ARBA" id="ARBA00022679"/>
    </source>
</evidence>
<evidence type="ECO:0000256" key="8">
    <source>
        <dbReference type="SAM" id="Phobius"/>
    </source>
</evidence>
<sequence>MNTNWIKRAFGDPLGRRLVVYSLLISTVLSTIAAGIQLSHSYQRQREDVSAIFDQIEEALASPLEKALWKFDFGQVDVILDGIFANDAVATLTLSIPSGQTWQRGEGARFDLENLYTLIHVDQYGQEIVVGKLTAFLTLDEVNSLIWAQFWTLLASNLIKAYISASLMLVLFYLLVTRHLKAITRYIARAASEAGPCDLRLARPPKHTTDDLDNIATALNQYRHRLAEKIADLRSEIVVRERAEAEAQKAFEVRKVFLANMSHEVRTPLNAIIGLFQLIQMSDAPERQKKQAEVGLNASHHLLSQLINVLEISRMEADSVDVKIQKEALQPLTEQWLQTAIATLHRLGKPIEISLDIADGMPEFWHLDARRVTQIVNNLTDNALKFTEKGKVDIRIGLDAATGQDGSDQLAISISDTGCGIADHQRATIFDRFVQIDSSETRENTGSGLGLTISRELADLMGATLGISALPKDSCYMAKFTLKLPFNFQRGG</sequence>
<keyword evidence="8" id="KW-0812">Transmembrane</keyword>
<dbReference type="GO" id="GO:0016020">
    <property type="term" value="C:membrane"/>
    <property type="evidence" value="ECO:0007669"/>
    <property type="project" value="UniProtKB-SubCell"/>
</dbReference>
<reference evidence="11 12" key="1">
    <citation type="submission" date="2015-06" db="EMBL/GenBank/DDBJ databases">
        <title>Draft genome sequence of an Alphaproteobacteria species associated to the Mediterranean sponge Oscarella lobularis.</title>
        <authorList>
            <person name="Jourda C."/>
            <person name="Santini S."/>
            <person name="Claverie J.-M."/>
        </authorList>
    </citation>
    <scope>NUCLEOTIDE SEQUENCE [LARGE SCALE GENOMIC DNA]</scope>
    <source>
        <strain evidence="11">IGS</strain>
    </source>
</reference>
<dbReference type="InterPro" id="IPR036097">
    <property type="entry name" value="HisK_dim/P_sf"/>
</dbReference>
<name>A0A0J9E362_9RHOB</name>
<dbReference type="Gene3D" id="1.10.287.130">
    <property type="match status" value="1"/>
</dbReference>
<gene>
    <name evidence="11" type="ORF">AIOL_002146</name>
</gene>
<feature type="domain" description="HAMP" evidence="10">
    <location>
        <begin position="178"/>
        <end position="231"/>
    </location>
</feature>
<evidence type="ECO:0000259" key="10">
    <source>
        <dbReference type="PROSITE" id="PS50885"/>
    </source>
</evidence>
<dbReference type="EC" id="2.7.13.3" evidence="3"/>
<dbReference type="InterPro" id="IPR003594">
    <property type="entry name" value="HATPase_dom"/>
</dbReference>
<feature type="transmembrane region" description="Helical" evidence="8">
    <location>
        <begin position="158"/>
        <end position="176"/>
    </location>
</feature>
<keyword evidence="7" id="KW-0902">Two-component regulatory system</keyword>
<keyword evidence="8" id="KW-0472">Membrane</keyword>
<dbReference type="OrthoDB" id="7179697at2"/>
<evidence type="ECO:0000259" key="9">
    <source>
        <dbReference type="PROSITE" id="PS50109"/>
    </source>
</evidence>
<keyword evidence="4" id="KW-0597">Phosphoprotein</keyword>
<dbReference type="SUPFAM" id="SSF55874">
    <property type="entry name" value="ATPase domain of HSP90 chaperone/DNA topoisomerase II/histidine kinase"/>
    <property type="match status" value="1"/>
</dbReference>
<dbReference type="InterPro" id="IPR003661">
    <property type="entry name" value="HisK_dim/P_dom"/>
</dbReference>
<dbReference type="CDD" id="cd00082">
    <property type="entry name" value="HisKA"/>
    <property type="match status" value="1"/>
</dbReference>
<dbReference type="InterPro" id="IPR005467">
    <property type="entry name" value="His_kinase_dom"/>
</dbReference>
<dbReference type="InterPro" id="IPR004358">
    <property type="entry name" value="Sig_transdc_His_kin-like_C"/>
</dbReference>
<feature type="transmembrane region" description="Helical" evidence="8">
    <location>
        <begin position="18"/>
        <end position="36"/>
    </location>
</feature>
<dbReference type="RefSeq" id="WP_049642953.1">
    <property type="nucleotide sequence ID" value="NZ_LFTY01000002.1"/>
</dbReference>
<evidence type="ECO:0000256" key="4">
    <source>
        <dbReference type="ARBA" id="ARBA00022553"/>
    </source>
</evidence>
<accession>A0A0J9E362</accession>
<dbReference type="Pfam" id="PF02518">
    <property type="entry name" value="HATPase_c"/>
    <property type="match status" value="1"/>
</dbReference>
<evidence type="ECO:0000313" key="12">
    <source>
        <dbReference type="Proteomes" id="UP000037178"/>
    </source>
</evidence>
<dbReference type="Proteomes" id="UP000037178">
    <property type="component" value="Unassembled WGS sequence"/>
</dbReference>
<dbReference type="PRINTS" id="PR00344">
    <property type="entry name" value="BCTRLSENSOR"/>
</dbReference>
<protein>
    <recommendedName>
        <fullName evidence="3">histidine kinase</fullName>
        <ecNumber evidence="3">2.7.13.3</ecNumber>
    </recommendedName>
</protein>
<dbReference type="InterPro" id="IPR050736">
    <property type="entry name" value="Sensor_HK_Regulatory"/>
</dbReference>
<keyword evidence="12" id="KW-1185">Reference proteome</keyword>
<dbReference type="InterPro" id="IPR036890">
    <property type="entry name" value="HATPase_C_sf"/>
</dbReference>
<comment type="caution">
    <text evidence="11">The sequence shown here is derived from an EMBL/GenBank/DDBJ whole genome shotgun (WGS) entry which is preliminary data.</text>
</comment>
<dbReference type="SMART" id="SM00388">
    <property type="entry name" value="HisKA"/>
    <property type="match status" value="1"/>
</dbReference>
<dbReference type="PANTHER" id="PTHR43711">
    <property type="entry name" value="TWO-COMPONENT HISTIDINE KINASE"/>
    <property type="match status" value="1"/>
</dbReference>
<dbReference type="SUPFAM" id="SSF47384">
    <property type="entry name" value="Homodimeric domain of signal transducing histidine kinase"/>
    <property type="match status" value="1"/>
</dbReference>
<dbReference type="PROSITE" id="PS50109">
    <property type="entry name" value="HIS_KIN"/>
    <property type="match status" value="1"/>
</dbReference>
<comment type="catalytic activity">
    <reaction evidence="1">
        <text>ATP + protein L-histidine = ADP + protein N-phospho-L-histidine.</text>
        <dbReference type="EC" id="2.7.13.3"/>
    </reaction>
</comment>
<dbReference type="AlphaFoldDB" id="A0A0J9E362"/>
<keyword evidence="5" id="KW-0808">Transferase</keyword>
<organism evidence="11 12">
    <name type="scientific">Candidatus Rhodobacter oscarellae</name>
    <dbReference type="NCBI Taxonomy" id="1675527"/>
    <lineage>
        <taxon>Bacteria</taxon>
        <taxon>Pseudomonadati</taxon>
        <taxon>Pseudomonadota</taxon>
        <taxon>Alphaproteobacteria</taxon>
        <taxon>Rhodobacterales</taxon>
        <taxon>Rhodobacter group</taxon>
        <taxon>Rhodobacter</taxon>
    </lineage>
</organism>
<dbReference type="SMART" id="SM00387">
    <property type="entry name" value="HATPase_c"/>
    <property type="match status" value="1"/>
</dbReference>
<proteinExistence type="predicted"/>
<evidence type="ECO:0000256" key="1">
    <source>
        <dbReference type="ARBA" id="ARBA00000085"/>
    </source>
</evidence>
<evidence type="ECO:0000256" key="3">
    <source>
        <dbReference type="ARBA" id="ARBA00012438"/>
    </source>
</evidence>
<dbReference type="EMBL" id="LFTY01000002">
    <property type="protein sequence ID" value="KMW57185.1"/>
    <property type="molecule type" value="Genomic_DNA"/>
</dbReference>
<dbReference type="GO" id="GO:0000155">
    <property type="term" value="F:phosphorelay sensor kinase activity"/>
    <property type="evidence" value="ECO:0007669"/>
    <property type="project" value="InterPro"/>
</dbReference>
<evidence type="ECO:0000256" key="6">
    <source>
        <dbReference type="ARBA" id="ARBA00022777"/>
    </source>
</evidence>
<dbReference type="Pfam" id="PF00512">
    <property type="entry name" value="HisKA"/>
    <property type="match status" value="1"/>
</dbReference>
<dbReference type="PROSITE" id="PS50885">
    <property type="entry name" value="HAMP"/>
    <property type="match status" value="1"/>
</dbReference>